<name>A0A8X7Q201_BRACI</name>
<dbReference type="OrthoDB" id="1731913at2759"/>
<dbReference type="Proteomes" id="UP000886595">
    <property type="component" value="Unassembled WGS sequence"/>
</dbReference>
<accession>A0A8X7Q201</accession>
<dbReference type="AlphaFoldDB" id="A0A8X7Q201"/>
<sequence>MVLLDEKSTFIQRTIHASRLSTFRRRLSEAEEDQNWLDSGGSQFILDSQQLVEALSLCNDLLQVGSQDTNNNGGGGGLRNKQPCFGDYSHFGGTEDFKRDLEDCQKLVLDPSCNIDLDTPSEFHLSQLESRRE</sequence>
<keyword evidence="2" id="KW-1185">Reference proteome</keyword>
<evidence type="ECO:0000313" key="1">
    <source>
        <dbReference type="EMBL" id="KAG2262040.1"/>
    </source>
</evidence>
<dbReference type="EMBL" id="JAAMPC010000014">
    <property type="protein sequence ID" value="KAG2262040.1"/>
    <property type="molecule type" value="Genomic_DNA"/>
</dbReference>
<evidence type="ECO:0000313" key="2">
    <source>
        <dbReference type="Proteomes" id="UP000886595"/>
    </source>
</evidence>
<organism evidence="1 2">
    <name type="scientific">Brassica carinata</name>
    <name type="common">Ethiopian mustard</name>
    <name type="synonym">Abyssinian cabbage</name>
    <dbReference type="NCBI Taxonomy" id="52824"/>
    <lineage>
        <taxon>Eukaryota</taxon>
        <taxon>Viridiplantae</taxon>
        <taxon>Streptophyta</taxon>
        <taxon>Embryophyta</taxon>
        <taxon>Tracheophyta</taxon>
        <taxon>Spermatophyta</taxon>
        <taxon>Magnoliopsida</taxon>
        <taxon>eudicotyledons</taxon>
        <taxon>Gunneridae</taxon>
        <taxon>Pentapetalae</taxon>
        <taxon>rosids</taxon>
        <taxon>malvids</taxon>
        <taxon>Brassicales</taxon>
        <taxon>Brassicaceae</taxon>
        <taxon>Brassiceae</taxon>
        <taxon>Brassica</taxon>
    </lineage>
</organism>
<gene>
    <name evidence="1" type="ORF">Bca52824_069119</name>
</gene>
<proteinExistence type="predicted"/>
<reference evidence="1 2" key="1">
    <citation type="submission" date="2020-02" db="EMBL/GenBank/DDBJ databases">
        <authorList>
            <person name="Ma Q."/>
            <person name="Huang Y."/>
            <person name="Song X."/>
            <person name="Pei D."/>
        </authorList>
    </citation>
    <scope>NUCLEOTIDE SEQUENCE [LARGE SCALE GENOMIC DNA]</scope>
    <source>
        <strain evidence="1">Sxm20200214</strain>
        <tissue evidence="1">Leaf</tissue>
    </source>
</reference>
<protein>
    <submittedName>
        <fullName evidence="1">Uncharacterized protein</fullName>
    </submittedName>
</protein>
<comment type="caution">
    <text evidence="1">The sequence shown here is derived from an EMBL/GenBank/DDBJ whole genome shotgun (WGS) entry which is preliminary data.</text>
</comment>